<dbReference type="PRINTS" id="PR00455">
    <property type="entry name" value="HTHTETR"/>
</dbReference>
<dbReference type="InterPro" id="IPR009057">
    <property type="entry name" value="Homeodomain-like_sf"/>
</dbReference>
<sequence>MRGMTDLRRDALRNQQELLRAATAAFYRDGLRVPMATIAAEAGVGIGTLYRHFATREELLSHLTHRSFEQVLANAQAAERDSATAADCLQLFIEAAISQRNELVLPLHGGPPVTAPETETLRAEIHDFVQRVIDRGIADGTLRPDTTHQDIVAFGALLTQPRPTDPDWDATCRRLLTIFLRGIRQNG</sequence>
<accession>A0A5N0ELE2</accession>
<dbReference type="GO" id="GO:0000976">
    <property type="term" value="F:transcription cis-regulatory region binding"/>
    <property type="evidence" value="ECO:0007669"/>
    <property type="project" value="TreeGrafter"/>
</dbReference>
<dbReference type="InterPro" id="IPR036271">
    <property type="entry name" value="Tet_transcr_reg_TetR-rel_C_sf"/>
</dbReference>
<dbReference type="SUPFAM" id="SSF48498">
    <property type="entry name" value="Tetracyclin repressor-like, C-terminal domain"/>
    <property type="match status" value="1"/>
</dbReference>
<dbReference type="PROSITE" id="PS50977">
    <property type="entry name" value="HTH_TETR_2"/>
    <property type="match status" value="1"/>
</dbReference>
<dbReference type="InterPro" id="IPR001647">
    <property type="entry name" value="HTH_TetR"/>
</dbReference>
<organism evidence="6 7">
    <name type="scientific">Nocardia colli</name>
    <dbReference type="NCBI Taxonomy" id="2545717"/>
    <lineage>
        <taxon>Bacteria</taxon>
        <taxon>Bacillati</taxon>
        <taxon>Actinomycetota</taxon>
        <taxon>Actinomycetes</taxon>
        <taxon>Mycobacteriales</taxon>
        <taxon>Nocardiaceae</taxon>
        <taxon>Nocardia</taxon>
    </lineage>
</organism>
<keyword evidence="1" id="KW-0805">Transcription regulation</keyword>
<evidence type="ECO:0000313" key="7">
    <source>
        <dbReference type="Proteomes" id="UP000323876"/>
    </source>
</evidence>
<evidence type="ECO:0000256" key="3">
    <source>
        <dbReference type="ARBA" id="ARBA00023163"/>
    </source>
</evidence>
<evidence type="ECO:0000256" key="2">
    <source>
        <dbReference type="ARBA" id="ARBA00023125"/>
    </source>
</evidence>
<feature type="domain" description="HTH tetR-type" evidence="5">
    <location>
        <begin position="12"/>
        <end position="71"/>
    </location>
</feature>
<reference evidence="6 7" key="1">
    <citation type="submission" date="2019-09" db="EMBL/GenBank/DDBJ databases">
        <authorList>
            <person name="Wang X."/>
        </authorList>
    </citation>
    <scope>NUCLEOTIDE SEQUENCE [LARGE SCALE GENOMIC DNA]</scope>
    <source>
        <strain evidence="6 7">CICC 11023</strain>
    </source>
</reference>
<dbReference type="EMBL" id="VXLC01000003">
    <property type="protein sequence ID" value="KAA8888835.1"/>
    <property type="molecule type" value="Genomic_DNA"/>
</dbReference>
<feature type="DNA-binding region" description="H-T-H motif" evidence="4">
    <location>
        <begin position="34"/>
        <end position="53"/>
    </location>
</feature>
<evidence type="ECO:0000256" key="1">
    <source>
        <dbReference type="ARBA" id="ARBA00023015"/>
    </source>
</evidence>
<name>A0A5N0ELE2_9NOCA</name>
<dbReference type="PANTHER" id="PTHR30055:SF234">
    <property type="entry name" value="HTH-TYPE TRANSCRIPTIONAL REGULATOR BETI"/>
    <property type="match status" value="1"/>
</dbReference>
<dbReference type="SUPFAM" id="SSF46689">
    <property type="entry name" value="Homeodomain-like"/>
    <property type="match status" value="1"/>
</dbReference>
<proteinExistence type="predicted"/>
<comment type="caution">
    <text evidence="6">The sequence shown here is derived from an EMBL/GenBank/DDBJ whole genome shotgun (WGS) entry which is preliminary data.</text>
</comment>
<dbReference type="Proteomes" id="UP000323876">
    <property type="component" value="Unassembled WGS sequence"/>
</dbReference>
<keyword evidence="3" id="KW-0804">Transcription</keyword>
<keyword evidence="7" id="KW-1185">Reference proteome</keyword>
<keyword evidence="2 4" id="KW-0238">DNA-binding</keyword>
<evidence type="ECO:0000313" key="6">
    <source>
        <dbReference type="EMBL" id="KAA8888835.1"/>
    </source>
</evidence>
<dbReference type="Pfam" id="PF00440">
    <property type="entry name" value="TetR_N"/>
    <property type="match status" value="1"/>
</dbReference>
<protein>
    <submittedName>
        <fullName evidence="6">TetR/AcrR family transcriptional regulator</fullName>
    </submittedName>
</protein>
<evidence type="ECO:0000259" key="5">
    <source>
        <dbReference type="PROSITE" id="PS50977"/>
    </source>
</evidence>
<dbReference type="GO" id="GO:0003700">
    <property type="term" value="F:DNA-binding transcription factor activity"/>
    <property type="evidence" value="ECO:0007669"/>
    <property type="project" value="TreeGrafter"/>
</dbReference>
<dbReference type="AlphaFoldDB" id="A0A5N0ELE2"/>
<gene>
    <name evidence="6" type="ORF">F3087_07445</name>
</gene>
<dbReference type="OrthoDB" id="9795011at2"/>
<dbReference type="Gene3D" id="1.10.357.10">
    <property type="entry name" value="Tetracycline Repressor, domain 2"/>
    <property type="match status" value="1"/>
</dbReference>
<evidence type="ECO:0000256" key="4">
    <source>
        <dbReference type="PROSITE-ProRule" id="PRU00335"/>
    </source>
</evidence>
<dbReference type="InterPro" id="IPR050109">
    <property type="entry name" value="HTH-type_TetR-like_transc_reg"/>
</dbReference>
<dbReference type="PANTHER" id="PTHR30055">
    <property type="entry name" value="HTH-TYPE TRANSCRIPTIONAL REGULATOR RUTR"/>
    <property type="match status" value="1"/>
</dbReference>